<accession>A0A968KUI0</accession>
<dbReference type="RefSeq" id="WP_167695674.1">
    <property type="nucleotide sequence ID" value="NZ_CP118181.1"/>
</dbReference>
<proteinExistence type="predicted"/>
<dbReference type="EMBL" id="JAATLM010000001">
    <property type="protein sequence ID" value="NIZ69589.1"/>
    <property type="molecule type" value="Genomic_DNA"/>
</dbReference>
<evidence type="ECO:0000313" key="2">
    <source>
        <dbReference type="Proteomes" id="UP000778951"/>
    </source>
</evidence>
<organism evidence="1 2">
    <name type="scientific">Entomospira culicis</name>
    <dbReference type="NCBI Taxonomy" id="2719989"/>
    <lineage>
        <taxon>Bacteria</taxon>
        <taxon>Pseudomonadati</taxon>
        <taxon>Spirochaetota</taxon>
        <taxon>Spirochaetia</taxon>
        <taxon>Spirochaetales</taxon>
        <taxon>Spirochaetaceae</taxon>
        <taxon>Entomospira</taxon>
    </lineage>
</organism>
<evidence type="ECO:0000313" key="1">
    <source>
        <dbReference type="EMBL" id="NIZ69589.1"/>
    </source>
</evidence>
<keyword evidence="2" id="KW-1185">Reference proteome</keyword>
<sequence>MDYDYYVRFQRAIARSLQWGIFGGDKVHLYTDFLQKQDNVFLAPLTESINVLERRLIEFFSINMVAQQRGKILEACDYEELRQDARAISLPEIFQAMQNYPLTVAMMLYYLFQEQGKESPVLITIGNVLRENGEPYAPAWNNYLLRQFADTPVEERGQRLSAWLTFRDGTLLNPTLKLTNSDASECSLLYLTTMEKKERFLFDPILVGENLLMEKFGHC</sequence>
<name>A0A968KUI0_9SPIO</name>
<dbReference type="AlphaFoldDB" id="A0A968KUI0"/>
<protein>
    <submittedName>
        <fullName evidence="1">Uncharacterized protein</fullName>
    </submittedName>
</protein>
<gene>
    <name evidence="1" type="ORF">HCT48_05090</name>
</gene>
<comment type="caution">
    <text evidence="1">The sequence shown here is derived from an EMBL/GenBank/DDBJ whole genome shotgun (WGS) entry which is preliminary data.</text>
</comment>
<dbReference type="Proteomes" id="UP000778951">
    <property type="component" value="Unassembled WGS sequence"/>
</dbReference>
<reference evidence="1" key="1">
    <citation type="submission" date="2020-03" db="EMBL/GenBank/DDBJ databases">
        <title>Spirochaetal bacteria isolated from arthropods constitute a novel genus Entomospira genus novum within the order Spirochaetales.</title>
        <authorList>
            <person name="Grana-Miraglia L."/>
            <person name="Sikutova S."/>
            <person name="Fingerle V."/>
            <person name="Sing A."/>
            <person name="Castillo-Ramirez S."/>
            <person name="Margos G."/>
            <person name="Rudolf I."/>
        </authorList>
    </citation>
    <scope>NUCLEOTIDE SEQUENCE</scope>
    <source>
        <strain evidence="1">BR149</strain>
    </source>
</reference>